<evidence type="ECO:0008006" key="3">
    <source>
        <dbReference type="Google" id="ProtNLM"/>
    </source>
</evidence>
<dbReference type="EMBL" id="MU069642">
    <property type="protein sequence ID" value="KAF5836805.1"/>
    <property type="molecule type" value="Genomic_DNA"/>
</dbReference>
<organism evidence="1 2">
    <name type="scientific">Dunaliella salina</name>
    <name type="common">Green alga</name>
    <name type="synonym">Protococcus salinus</name>
    <dbReference type="NCBI Taxonomy" id="3046"/>
    <lineage>
        <taxon>Eukaryota</taxon>
        <taxon>Viridiplantae</taxon>
        <taxon>Chlorophyta</taxon>
        <taxon>core chlorophytes</taxon>
        <taxon>Chlorophyceae</taxon>
        <taxon>CS clade</taxon>
        <taxon>Chlamydomonadales</taxon>
        <taxon>Dunaliellaceae</taxon>
        <taxon>Dunaliella</taxon>
    </lineage>
</organism>
<comment type="caution">
    <text evidence="1">The sequence shown here is derived from an EMBL/GenBank/DDBJ whole genome shotgun (WGS) entry which is preliminary data.</text>
</comment>
<accession>A0ABQ7GQB7</accession>
<dbReference type="PANTHER" id="PTHR34035:SF1">
    <property type="entry name" value="TESTIS-EXPRESSED PROTEIN 47"/>
    <property type="match status" value="1"/>
</dbReference>
<sequence length="240" mass="27059">MQDVTDLQDEAFEGTTRESLLDVVQERLQKTGKSKLISRLIYVARFIRKEQSVEAHKTFHSKIIEKHQDGEVSGFLLCYPWCMIHLIEARTSSLMSILRDTLNSGQQNHGMVEARVIASTEDIPSRCFEGWHAAFVSSGSHASQMDPVDSTTIVKDATEVNNFMRKVGPSLLGLSEIELRRKLYALESFFDDVPAPELVLALVPAEDAPTLDEYLDIFDVPLSIDLDSEQVWPMPSHPRI</sequence>
<reference evidence="1" key="1">
    <citation type="submission" date="2017-08" db="EMBL/GenBank/DDBJ databases">
        <authorList>
            <person name="Polle J.E."/>
            <person name="Barry K."/>
            <person name="Cushman J."/>
            <person name="Schmutz J."/>
            <person name="Tran D."/>
            <person name="Hathwaick L.T."/>
            <person name="Yim W.C."/>
            <person name="Jenkins J."/>
            <person name="Mckie-Krisberg Z.M."/>
            <person name="Prochnik S."/>
            <person name="Lindquist E."/>
            <person name="Dockter R.B."/>
            <person name="Adam C."/>
            <person name="Molina H."/>
            <person name="Bunkerborg J."/>
            <person name="Jin E."/>
            <person name="Buchheim M."/>
            <person name="Magnuson J."/>
        </authorList>
    </citation>
    <scope>NUCLEOTIDE SEQUENCE</scope>
    <source>
        <strain evidence="1">CCAP 19/18</strain>
    </source>
</reference>
<keyword evidence="2" id="KW-1185">Reference proteome</keyword>
<protein>
    <recommendedName>
        <fullName evidence="3">BLUF domain-containing protein</fullName>
    </recommendedName>
</protein>
<dbReference type="Pfam" id="PF24787">
    <property type="entry name" value="TEX47"/>
    <property type="match status" value="1"/>
</dbReference>
<name>A0ABQ7GQB7_DUNSA</name>
<gene>
    <name evidence="1" type="ORF">DUNSADRAFT_5384</name>
</gene>
<proteinExistence type="predicted"/>
<dbReference type="InterPro" id="IPR055308">
    <property type="entry name" value="TEX47-like"/>
</dbReference>
<dbReference type="Proteomes" id="UP000815325">
    <property type="component" value="Unassembled WGS sequence"/>
</dbReference>
<evidence type="ECO:0000313" key="1">
    <source>
        <dbReference type="EMBL" id="KAF5836805.1"/>
    </source>
</evidence>
<dbReference type="PANTHER" id="PTHR34035">
    <property type="entry name" value="TESTIS-EXPRESSED PROTEIN 47"/>
    <property type="match status" value="1"/>
</dbReference>
<evidence type="ECO:0000313" key="2">
    <source>
        <dbReference type="Proteomes" id="UP000815325"/>
    </source>
</evidence>